<protein>
    <recommendedName>
        <fullName evidence="3">D-isomer specific 2-hydroxyacid dehydrogenase NAD-binding domain-containing protein</fullName>
    </recommendedName>
</protein>
<accession>X1M7Y4</accession>
<keyword evidence="2" id="KW-0520">NAD</keyword>
<dbReference type="InterPro" id="IPR036291">
    <property type="entry name" value="NAD(P)-bd_dom_sf"/>
</dbReference>
<organism evidence="4">
    <name type="scientific">marine sediment metagenome</name>
    <dbReference type="NCBI Taxonomy" id="412755"/>
    <lineage>
        <taxon>unclassified sequences</taxon>
        <taxon>metagenomes</taxon>
        <taxon>ecological metagenomes</taxon>
    </lineage>
</organism>
<comment type="caution">
    <text evidence="4">The sequence shown here is derived from an EMBL/GenBank/DDBJ whole genome shotgun (WGS) entry which is preliminary data.</text>
</comment>
<sequence>ILSAARRIVEADRFLRKGKFKGWAPMLLLGNDVYSKTLGIIGFGRIGRAVAQRAKGFNMKIIYYEPERLSQDIEKKYCAEYKSLDGLIKESDFITIHTPLVESTHHLISEKEFSLMKKTAYLINVARGPIIDEKALIVALKKRKIAGCALDVFEREPDVEKELITIPNTILVPHIGSASIETRTKMALIVAGNVIAVLVNKTRPPNIVNSEIYK</sequence>
<dbReference type="GO" id="GO:0030267">
    <property type="term" value="F:glyoxylate reductase (NADPH) activity"/>
    <property type="evidence" value="ECO:0007669"/>
    <property type="project" value="TreeGrafter"/>
</dbReference>
<dbReference type="SUPFAM" id="SSF51735">
    <property type="entry name" value="NAD(P)-binding Rossmann-fold domains"/>
    <property type="match status" value="1"/>
</dbReference>
<keyword evidence="1" id="KW-0560">Oxidoreductase</keyword>
<dbReference type="InterPro" id="IPR029753">
    <property type="entry name" value="D-isomer_DH_CS"/>
</dbReference>
<dbReference type="PROSITE" id="PS00670">
    <property type="entry name" value="D_2_HYDROXYACID_DH_2"/>
    <property type="match status" value="1"/>
</dbReference>
<evidence type="ECO:0000256" key="2">
    <source>
        <dbReference type="ARBA" id="ARBA00023027"/>
    </source>
</evidence>
<feature type="non-terminal residue" evidence="4">
    <location>
        <position position="1"/>
    </location>
</feature>
<dbReference type="GO" id="GO:0051287">
    <property type="term" value="F:NAD binding"/>
    <property type="evidence" value="ECO:0007669"/>
    <property type="project" value="InterPro"/>
</dbReference>
<dbReference type="PANTHER" id="PTHR10996">
    <property type="entry name" value="2-HYDROXYACID DEHYDROGENASE-RELATED"/>
    <property type="match status" value="1"/>
</dbReference>
<gene>
    <name evidence="4" type="ORF">S06H3_12883</name>
</gene>
<dbReference type="Gene3D" id="3.40.50.720">
    <property type="entry name" value="NAD(P)-binding Rossmann-like Domain"/>
    <property type="match status" value="1"/>
</dbReference>
<dbReference type="PROSITE" id="PS00671">
    <property type="entry name" value="D_2_HYDROXYACID_DH_3"/>
    <property type="match status" value="1"/>
</dbReference>
<evidence type="ECO:0000256" key="1">
    <source>
        <dbReference type="ARBA" id="ARBA00023002"/>
    </source>
</evidence>
<dbReference type="InterPro" id="IPR006140">
    <property type="entry name" value="D-isomer_DH_NAD-bd"/>
</dbReference>
<dbReference type="InterPro" id="IPR050223">
    <property type="entry name" value="D-isomer_2-hydroxyacid_DH"/>
</dbReference>
<dbReference type="FunFam" id="3.40.50.720:FF:000462">
    <property type="entry name" value="Glyoxylate reductase (NADP+)"/>
    <property type="match status" value="1"/>
</dbReference>
<dbReference type="EMBL" id="BARV01006292">
    <property type="protein sequence ID" value="GAI10810.1"/>
    <property type="molecule type" value="Genomic_DNA"/>
</dbReference>
<name>X1M7Y4_9ZZZZ</name>
<dbReference type="PANTHER" id="PTHR10996:SF178">
    <property type="entry name" value="2-HYDROXYACID DEHYDROGENASE YGL185C-RELATED"/>
    <property type="match status" value="1"/>
</dbReference>
<evidence type="ECO:0000313" key="4">
    <source>
        <dbReference type="EMBL" id="GAI10810.1"/>
    </source>
</evidence>
<dbReference type="GO" id="GO:0016618">
    <property type="term" value="F:hydroxypyruvate reductase [NAD(P)H] activity"/>
    <property type="evidence" value="ECO:0007669"/>
    <property type="project" value="TreeGrafter"/>
</dbReference>
<dbReference type="GO" id="GO:0005829">
    <property type="term" value="C:cytosol"/>
    <property type="evidence" value="ECO:0007669"/>
    <property type="project" value="TreeGrafter"/>
</dbReference>
<dbReference type="Pfam" id="PF02826">
    <property type="entry name" value="2-Hacid_dh_C"/>
    <property type="match status" value="1"/>
</dbReference>
<feature type="domain" description="D-isomer specific 2-hydroxyacid dehydrogenase NAD-binding" evidence="3">
    <location>
        <begin position="1"/>
        <end position="176"/>
    </location>
</feature>
<evidence type="ECO:0000259" key="3">
    <source>
        <dbReference type="Pfam" id="PF02826"/>
    </source>
</evidence>
<reference evidence="4" key="1">
    <citation type="journal article" date="2014" name="Front. Microbiol.">
        <title>High frequency of phylogenetically diverse reductive dehalogenase-homologous genes in deep subseafloor sedimentary metagenomes.</title>
        <authorList>
            <person name="Kawai M."/>
            <person name="Futagami T."/>
            <person name="Toyoda A."/>
            <person name="Takaki Y."/>
            <person name="Nishi S."/>
            <person name="Hori S."/>
            <person name="Arai W."/>
            <person name="Tsubouchi T."/>
            <person name="Morono Y."/>
            <person name="Uchiyama I."/>
            <person name="Ito T."/>
            <person name="Fujiyama A."/>
            <person name="Inagaki F."/>
            <person name="Takami H."/>
        </authorList>
    </citation>
    <scope>NUCLEOTIDE SEQUENCE</scope>
    <source>
        <strain evidence="4">Expedition CK06-06</strain>
    </source>
</reference>
<dbReference type="AlphaFoldDB" id="X1M7Y4"/>
<proteinExistence type="predicted"/>